<evidence type="ECO:0000256" key="4">
    <source>
        <dbReference type="ARBA" id="ARBA00022622"/>
    </source>
</evidence>
<keyword evidence="7" id="KW-0449">Lipoprotein</keyword>
<reference evidence="11" key="2">
    <citation type="journal article" date="2014" name="Mol. Biochem. Parasitol.">
        <title>Capturing the variant surface glycoprotein repertoire (the VSGnome) of Trypanosoma brucei Lister 427.</title>
        <authorList>
            <person name="Cross G.A."/>
            <person name="Kim H.S."/>
            <person name="Wickstead B."/>
        </authorList>
    </citation>
    <scope>NUCLEOTIDE SEQUENCE</scope>
    <source>
        <strain evidence="11">Lister 427</strain>
    </source>
</reference>
<evidence type="ECO:0000256" key="1">
    <source>
        <dbReference type="ARBA" id="ARBA00002523"/>
    </source>
</evidence>
<organism evidence="11">
    <name type="scientific">Trypanosoma brucei</name>
    <dbReference type="NCBI Taxonomy" id="5691"/>
    <lineage>
        <taxon>Eukaryota</taxon>
        <taxon>Discoba</taxon>
        <taxon>Euglenozoa</taxon>
        <taxon>Kinetoplastea</taxon>
        <taxon>Metakinetoplastina</taxon>
        <taxon>Trypanosomatida</taxon>
        <taxon>Trypanosomatidae</taxon>
        <taxon>Trypanosoma</taxon>
    </lineage>
</organism>
<evidence type="ECO:0000256" key="3">
    <source>
        <dbReference type="ARBA" id="ARBA00022475"/>
    </source>
</evidence>
<dbReference type="VEuPathDB" id="TriTrypDB:Tb427_000094200"/>
<dbReference type="GO" id="GO:0042783">
    <property type="term" value="P:symbiont-mediated evasion of host immune response"/>
    <property type="evidence" value="ECO:0007669"/>
    <property type="project" value="InterPro"/>
</dbReference>
<dbReference type="Pfam" id="PF10659">
    <property type="entry name" value="Trypan_glycop_C"/>
    <property type="match status" value="1"/>
</dbReference>
<dbReference type="AlphaFoldDB" id="M4SUW7"/>
<feature type="compositionally biased region" description="Polar residues" evidence="8">
    <location>
        <begin position="335"/>
        <end position="348"/>
    </location>
</feature>
<keyword evidence="4" id="KW-0336">GPI-anchor</keyword>
<feature type="region of interest" description="Disordered" evidence="8">
    <location>
        <begin position="406"/>
        <end position="430"/>
    </location>
</feature>
<dbReference type="SUPFAM" id="SSF58087">
    <property type="entry name" value="Variant surface glycoprotein (N-terminal domain)"/>
    <property type="match status" value="1"/>
</dbReference>
<dbReference type="GO" id="GO:0005886">
    <property type="term" value="C:plasma membrane"/>
    <property type="evidence" value="ECO:0007669"/>
    <property type="project" value="UniProtKB-SubCell"/>
</dbReference>
<comment type="subcellular location">
    <subcellularLocation>
        <location evidence="2">Cell membrane</location>
        <topology evidence="2">Lipid-anchor</topology>
        <topology evidence="2">GPI-anchor</topology>
    </subcellularLocation>
</comment>
<evidence type="ECO:0000259" key="10">
    <source>
        <dbReference type="Pfam" id="PF10659"/>
    </source>
</evidence>
<accession>M4SUW7</accession>
<dbReference type="Gene3D" id="3.90.150.10">
    <property type="entry name" value="Variant Surface Glycoprotein, subunit A domain 1"/>
    <property type="match status" value="1"/>
</dbReference>
<feature type="domain" description="Trypanosome variant surface glycoprotein A-type N-terminal" evidence="9">
    <location>
        <begin position="25"/>
        <end position="282"/>
    </location>
</feature>
<sequence length="443" mass="47649">VAVALKGAATGLTTVQDSNRRLTEKLNLLLLIAPDYTQAIQIVLAVIERRSAAANTKATHLLTKGPAAAAAAAYASGRIEEFVSVWRQARGDDKSTNACIKPSTGGNYKPAFEAACKALDYNSQQSTEQTLSAIPEAQLPSSAALAAQATDCKLATNGLGAYVGIHGTTAKLTCADGILTADATDDLRAASWSDKIPTNPSLNAAKTSITTVAHAAAAPTPTPITTVDTLEQAIPAGEPQGEWLQAIKEANGNEQLTATQTKTKIDDFFGKKRNDNISILFTLMIRQLSFMSTKKREVTFKSFLELEPEDVAALTAERLKDLNTKPSCPHKDSNNNDGAKNNQSCDQITNPDECRPEVRCKYNYTSQACEKDPKSAVAKTNKEAGGSTTDVKFSEYGSKDKCEAVNKDGKKHCGWRKGKDNEDDKEKERSTKISVFLSIINWL</sequence>
<proteinExistence type="predicted"/>
<name>M4SUW7_9TRYP</name>
<feature type="non-terminal residue" evidence="11">
    <location>
        <position position="1"/>
    </location>
</feature>
<evidence type="ECO:0000256" key="8">
    <source>
        <dbReference type="SAM" id="MobiDB-lite"/>
    </source>
</evidence>
<dbReference type="GO" id="GO:0098552">
    <property type="term" value="C:side of membrane"/>
    <property type="evidence" value="ECO:0007669"/>
    <property type="project" value="UniProtKB-KW"/>
</dbReference>
<protein>
    <submittedName>
        <fullName evidence="11">Variant surface glycoprotein 3058</fullName>
    </submittedName>
</protein>
<dbReference type="Gene3D" id="1.10.470.10">
    <property type="entry name" value="Variant Surface Glycoprotein, subunit A, domain 2"/>
    <property type="match status" value="1"/>
</dbReference>
<dbReference type="VEuPathDB" id="TriTrypDB:Tb427_000094300"/>
<keyword evidence="5" id="KW-0472">Membrane</keyword>
<keyword evidence="6" id="KW-0325">Glycoprotein</keyword>
<dbReference type="EMBL" id="KC611675">
    <property type="protein sequence ID" value="AGH59106.1"/>
    <property type="molecule type" value="Genomic_DNA"/>
</dbReference>
<evidence type="ECO:0000259" key="9">
    <source>
        <dbReference type="Pfam" id="PF00913"/>
    </source>
</evidence>
<dbReference type="InterPro" id="IPR019609">
    <property type="entry name" value="Variant_surf_glycoprt_trypan_C"/>
</dbReference>
<feature type="compositionally biased region" description="Basic and acidic residues" evidence="8">
    <location>
        <begin position="323"/>
        <end position="334"/>
    </location>
</feature>
<reference evidence="11" key="1">
    <citation type="submission" date="2013-02" db="EMBL/GenBank/DDBJ databases">
        <authorList>
            <person name="Cross G.A.M."/>
            <person name="Kim H.-S."/>
            <person name="Wickstead B."/>
        </authorList>
    </citation>
    <scope>NUCLEOTIDE SEQUENCE</scope>
    <source>
        <strain evidence="11">Lister 427</strain>
    </source>
</reference>
<comment type="function">
    <text evidence="1">VSG forms a coat on the surface of the parasite. The trypanosome evades the immune response of the host by expressing a series of antigenically distinct VSGs from an estimated 1000 VSG genes.</text>
</comment>
<keyword evidence="3" id="KW-1003">Cell membrane</keyword>
<feature type="region of interest" description="Disordered" evidence="8">
    <location>
        <begin position="323"/>
        <end position="348"/>
    </location>
</feature>
<dbReference type="InterPro" id="IPR001812">
    <property type="entry name" value="Trypano_VSG_A_N_dom"/>
</dbReference>
<evidence type="ECO:0000256" key="2">
    <source>
        <dbReference type="ARBA" id="ARBA00004609"/>
    </source>
</evidence>
<evidence type="ECO:0000256" key="7">
    <source>
        <dbReference type="ARBA" id="ARBA00023288"/>
    </source>
</evidence>
<evidence type="ECO:0000256" key="5">
    <source>
        <dbReference type="ARBA" id="ARBA00023136"/>
    </source>
</evidence>
<feature type="domain" description="Trypanosome variant surface glycoprotein C-terminal" evidence="10">
    <location>
        <begin position="345"/>
        <end position="424"/>
    </location>
</feature>
<feature type="compositionally biased region" description="Basic and acidic residues" evidence="8">
    <location>
        <begin position="417"/>
        <end position="430"/>
    </location>
</feature>
<dbReference type="Pfam" id="PF00913">
    <property type="entry name" value="Trypan_glycop"/>
    <property type="match status" value="1"/>
</dbReference>
<evidence type="ECO:0000313" key="11">
    <source>
        <dbReference type="EMBL" id="AGH59106.1"/>
    </source>
</evidence>
<evidence type="ECO:0000256" key="6">
    <source>
        <dbReference type="ARBA" id="ARBA00023180"/>
    </source>
</evidence>